<dbReference type="Proteomes" id="UP000001732">
    <property type="component" value="Chromosome"/>
</dbReference>
<dbReference type="AlphaFoldDB" id="B5Y6L4"/>
<evidence type="ECO:0000313" key="1">
    <source>
        <dbReference type="EMBL" id="ACI17080.1"/>
    </source>
</evidence>
<keyword evidence="2" id="KW-1185">Reference proteome</keyword>
<dbReference type="EMBL" id="CP001145">
    <property type="protein sequence ID" value="ACI17080.1"/>
    <property type="molecule type" value="Genomic_DNA"/>
</dbReference>
<organism evidence="1 2">
    <name type="scientific">Coprothermobacter proteolyticus (strain ATCC 35245 / DSM 5265 / OCM 4 / BT)</name>
    <dbReference type="NCBI Taxonomy" id="309798"/>
    <lineage>
        <taxon>Bacteria</taxon>
        <taxon>Pseudomonadati</taxon>
        <taxon>Coprothermobacterota</taxon>
        <taxon>Coprothermobacteria</taxon>
        <taxon>Coprothermobacterales</taxon>
        <taxon>Coprothermobacteraceae</taxon>
        <taxon>Coprothermobacter</taxon>
    </lineage>
</organism>
<reference evidence="1 2" key="2">
    <citation type="journal article" date="2014" name="Genome Announc.">
        <title>Complete Genome Sequence of Coprothermobacter proteolyticus DSM 5265.</title>
        <authorList>
            <person name="Alexiev A."/>
            <person name="Coil D.A."/>
            <person name="Badger J.H."/>
            <person name="Enticknap J."/>
            <person name="Ward N."/>
            <person name="Robb F.T."/>
            <person name="Eisen J.A."/>
        </authorList>
    </citation>
    <scope>NUCLEOTIDE SEQUENCE [LARGE SCALE GENOMIC DNA]</scope>
    <source>
        <strain evidence="2">ATCC 35245 / DSM 5265 / OCM 4 / BT</strain>
    </source>
</reference>
<gene>
    <name evidence="1" type="ordered locus">COPRO5265_0039</name>
</gene>
<accession>B5Y6L4</accession>
<name>B5Y6L4_COPPD</name>
<dbReference type="STRING" id="309798.COPRO5265_01670"/>
<sequence length="162" mass="18919">MVVCESKSNFPLLYRIYHLLLFWRPSSHGDSWSNCHMKNMLVIKQNLIPASPGEPLPYNTGFGLTERLYELLLKASKDMRTTMSEVIRMALNYVIFDEKQIKQLREKKEENDKLACWRTVNLNELQAKKITELSTKYGISKSKIINMSIGIFLKQIYNRDAL</sequence>
<protein>
    <submittedName>
        <fullName evidence="1">Uncharacterized protein</fullName>
    </submittedName>
</protein>
<evidence type="ECO:0000313" key="2">
    <source>
        <dbReference type="Proteomes" id="UP000001732"/>
    </source>
</evidence>
<reference evidence="2" key="1">
    <citation type="submission" date="2008-08" db="EMBL/GenBank/DDBJ databases">
        <title>The complete genome sequence of Coprothermobacter proteolyticus strain ATCC 5245 / DSM 5265 / BT.</title>
        <authorList>
            <person name="Dodson R.J."/>
            <person name="Durkin A.S."/>
            <person name="Wu M."/>
            <person name="Eisen J."/>
            <person name="Sutton G."/>
        </authorList>
    </citation>
    <scope>NUCLEOTIDE SEQUENCE [LARGE SCALE GENOMIC DNA]</scope>
    <source>
        <strain evidence="2">ATCC 35245 / DSM 5265 / OCM 4 / BT</strain>
    </source>
</reference>
<proteinExistence type="predicted"/>